<comment type="caution">
    <text evidence="8">The sequence shown here is derived from an EMBL/GenBank/DDBJ whole genome shotgun (WGS) entry which is preliminary data.</text>
</comment>
<feature type="coiled-coil region" evidence="5">
    <location>
        <begin position="137"/>
        <end position="171"/>
    </location>
</feature>
<keyword evidence="3" id="KW-0862">Zinc</keyword>
<dbReference type="AlphaFoldDB" id="A0AAD4ZLB8"/>
<evidence type="ECO:0000256" key="2">
    <source>
        <dbReference type="ARBA" id="ARBA00022771"/>
    </source>
</evidence>
<evidence type="ECO:0000313" key="9">
    <source>
        <dbReference type="Proteomes" id="UP001054821"/>
    </source>
</evidence>
<feature type="domain" description="GRF-type" evidence="7">
    <location>
        <begin position="14"/>
        <end position="56"/>
    </location>
</feature>
<keyword evidence="6" id="KW-0812">Transmembrane</keyword>
<name>A0AAD4ZLB8_PRUDU</name>
<feature type="transmembrane region" description="Helical" evidence="6">
    <location>
        <begin position="188"/>
        <end position="211"/>
    </location>
</feature>
<dbReference type="InterPro" id="IPR010666">
    <property type="entry name" value="Znf_GRF"/>
</dbReference>
<dbReference type="EMBL" id="JAJFAZ020000001">
    <property type="protein sequence ID" value="KAI5349808.1"/>
    <property type="molecule type" value="Genomic_DNA"/>
</dbReference>
<gene>
    <name evidence="8" type="ORF">L3X38_002697</name>
</gene>
<accession>A0AAD4ZLB8</accession>
<dbReference type="PROSITE" id="PS51999">
    <property type="entry name" value="ZF_GRF"/>
    <property type="match status" value="1"/>
</dbReference>
<dbReference type="PANTHER" id="PTHR33248">
    <property type="entry name" value="ZINC ION-BINDING PROTEIN"/>
    <property type="match status" value="1"/>
</dbReference>
<keyword evidence="2 4" id="KW-0863">Zinc-finger</keyword>
<evidence type="ECO:0000313" key="8">
    <source>
        <dbReference type="EMBL" id="KAI5349808.1"/>
    </source>
</evidence>
<keyword evidence="1" id="KW-0479">Metal-binding</keyword>
<evidence type="ECO:0000256" key="4">
    <source>
        <dbReference type="PROSITE-ProRule" id="PRU01343"/>
    </source>
</evidence>
<evidence type="ECO:0000259" key="7">
    <source>
        <dbReference type="PROSITE" id="PS51999"/>
    </source>
</evidence>
<keyword evidence="6" id="KW-0472">Membrane</keyword>
<evidence type="ECO:0000256" key="1">
    <source>
        <dbReference type="ARBA" id="ARBA00022723"/>
    </source>
</evidence>
<keyword evidence="6" id="KW-1133">Transmembrane helix</keyword>
<keyword evidence="5" id="KW-0175">Coiled coil</keyword>
<dbReference type="Proteomes" id="UP001054821">
    <property type="component" value="Chromosome 1"/>
</dbReference>
<dbReference type="GO" id="GO:0008270">
    <property type="term" value="F:zinc ion binding"/>
    <property type="evidence" value="ECO:0007669"/>
    <property type="project" value="UniProtKB-KW"/>
</dbReference>
<evidence type="ECO:0000256" key="3">
    <source>
        <dbReference type="ARBA" id="ARBA00022833"/>
    </source>
</evidence>
<protein>
    <recommendedName>
        <fullName evidence="7">GRF-type domain-containing protein</fullName>
    </recommendedName>
</protein>
<reference evidence="8 9" key="1">
    <citation type="journal article" date="2022" name="G3 (Bethesda)">
        <title>Whole-genome sequence and methylome profiling of the almond [Prunus dulcis (Mill.) D.A. Webb] cultivar 'Nonpareil'.</title>
        <authorList>
            <person name="D'Amico-Willman K.M."/>
            <person name="Ouma W.Z."/>
            <person name="Meulia T."/>
            <person name="Sideli G.M."/>
            <person name="Gradziel T.M."/>
            <person name="Fresnedo-Ramirez J."/>
        </authorList>
    </citation>
    <scope>NUCLEOTIDE SEQUENCE [LARGE SCALE GENOMIC DNA]</scope>
    <source>
        <strain evidence="8">Clone GOH B32 T37-40</strain>
    </source>
</reference>
<keyword evidence="9" id="KW-1185">Reference proteome</keyword>
<sequence length="224" mass="25766">MSQGSGSRNTWKLCECGGAIKRWTSRTDSNPRRRFEACENNRNRGKGHYWEWVDEEICPRGKEVLPRLLRRMRGMMSHPGIKLRRSTILSALGPPLCPHGFVSRSSRATSQWVTHPGIALAPNSLNFRVPTTPKSELNEIEEDNEGLRDKLRAIEQENKELTAIVGRLGRQRMKMDEKIMVYRHKGKLMWVGLFMAWVLGVMVAMLMIKILNLSEKIPENLMIK</sequence>
<proteinExistence type="predicted"/>
<evidence type="ECO:0000256" key="6">
    <source>
        <dbReference type="SAM" id="Phobius"/>
    </source>
</evidence>
<evidence type="ECO:0000256" key="5">
    <source>
        <dbReference type="SAM" id="Coils"/>
    </source>
</evidence>
<organism evidence="8 9">
    <name type="scientific">Prunus dulcis</name>
    <name type="common">Almond</name>
    <name type="synonym">Amygdalus dulcis</name>
    <dbReference type="NCBI Taxonomy" id="3755"/>
    <lineage>
        <taxon>Eukaryota</taxon>
        <taxon>Viridiplantae</taxon>
        <taxon>Streptophyta</taxon>
        <taxon>Embryophyta</taxon>
        <taxon>Tracheophyta</taxon>
        <taxon>Spermatophyta</taxon>
        <taxon>Magnoliopsida</taxon>
        <taxon>eudicotyledons</taxon>
        <taxon>Gunneridae</taxon>
        <taxon>Pentapetalae</taxon>
        <taxon>rosids</taxon>
        <taxon>fabids</taxon>
        <taxon>Rosales</taxon>
        <taxon>Rosaceae</taxon>
        <taxon>Amygdaloideae</taxon>
        <taxon>Amygdaleae</taxon>
        <taxon>Prunus</taxon>
    </lineage>
</organism>